<dbReference type="eggNOG" id="COG0272">
    <property type="taxonomic scope" value="Bacteria"/>
</dbReference>
<dbReference type="Proteomes" id="UP000003806">
    <property type="component" value="Chromosome"/>
</dbReference>
<keyword evidence="7 11" id="KW-0460">Magnesium</keyword>
<evidence type="ECO:0000256" key="11">
    <source>
        <dbReference type="HAMAP-Rule" id="MF_01588"/>
    </source>
</evidence>
<dbReference type="CDD" id="cd17748">
    <property type="entry name" value="BRCT_DNA_ligase_like"/>
    <property type="match status" value="1"/>
</dbReference>
<keyword evidence="2 11" id="KW-0436">Ligase</keyword>
<feature type="binding site" evidence="11">
    <location>
        <position position="421"/>
    </location>
    <ligand>
        <name>Zn(2+)</name>
        <dbReference type="ChEBI" id="CHEBI:29105"/>
    </ligand>
</feature>
<evidence type="ECO:0000256" key="8">
    <source>
        <dbReference type="ARBA" id="ARBA00023027"/>
    </source>
</evidence>
<dbReference type="InterPro" id="IPR010994">
    <property type="entry name" value="RuvA_2-like"/>
</dbReference>
<feature type="binding site" evidence="11">
    <location>
        <begin position="80"/>
        <end position="81"/>
    </location>
    <ligand>
        <name>NAD(+)</name>
        <dbReference type="ChEBI" id="CHEBI:57540"/>
    </ligand>
</feature>
<dbReference type="Gene3D" id="1.10.150.20">
    <property type="entry name" value="5' to 3' exonuclease, C-terminal subdomain"/>
    <property type="match status" value="2"/>
</dbReference>
<dbReference type="InterPro" id="IPR018239">
    <property type="entry name" value="DNA_ligase_AS"/>
</dbReference>
<dbReference type="GO" id="GO:0005829">
    <property type="term" value="C:cytosol"/>
    <property type="evidence" value="ECO:0007669"/>
    <property type="project" value="TreeGrafter"/>
</dbReference>
<dbReference type="InterPro" id="IPR013839">
    <property type="entry name" value="DNAligase_adenylation"/>
</dbReference>
<dbReference type="Pfam" id="PF00533">
    <property type="entry name" value="BRCT"/>
    <property type="match status" value="1"/>
</dbReference>
<feature type="binding site" evidence="11">
    <location>
        <position position="426"/>
    </location>
    <ligand>
        <name>Zn(2+)</name>
        <dbReference type="ChEBI" id="CHEBI:29105"/>
    </ligand>
</feature>
<organism evidence="14 15">
    <name type="scientific">Jonquetella anthropi DSM 22815</name>
    <dbReference type="NCBI Taxonomy" id="885272"/>
    <lineage>
        <taxon>Bacteria</taxon>
        <taxon>Thermotogati</taxon>
        <taxon>Synergistota</taxon>
        <taxon>Synergistia</taxon>
        <taxon>Synergistales</taxon>
        <taxon>Dethiosulfovibrionaceae</taxon>
        <taxon>Jonquetella</taxon>
    </lineage>
</organism>
<dbReference type="PROSITE" id="PS01056">
    <property type="entry name" value="DNA_LIGASE_N2"/>
    <property type="match status" value="1"/>
</dbReference>
<dbReference type="PANTHER" id="PTHR23389:SF9">
    <property type="entry name" value="DNA LIGASE"/>
    <property type="match status" value="1"/>
</dbReference>
<dbReference type="Gene3D" id="3.40.50.10190">
    <property type="entry name" value="BRCT domain"/>
    <property type="match status" value="1"/>
</dbReference>
<keyword evidence="5 11" id="KW-0227">DNA damage</keyword>
<dbReference type="SUPFAM" id="SSF56091">
    <property type="entry name" value="DNA ligase/mRNA capping enzyme, catalytic domain"/>
    <property type="match status" value="1"/>
</dbReference>
<dbReference type="GO" id="GO:0006260">
    <property type="term" value="P:DNA replication"/>
    <property type="evidence" value="ECO:0007669"/>
    <property type="project" value="UniProtKB-KW"/>
</dbReference>
<feature type="binding site" evidence="11">
    <location>
        <position position="406"/>
    </location>
    <ligand>
        <name>Zn(2+)</name>
        <dbReference type="ChEBI" id="CHEBI:29105"/>
    </ligand>
</feature>
<keyword evidence="3 11" id="KW-0235">DNA replication</keyword>
<dbReference type="AlphaFoldDB" id="H0UKH1"/>
<keyword evidence="4 11" id="KW-0479">Metal-binding</keyword>
<dbReference type="SUPFAM" id="SSF47781">
    <property type="entry name" value="RuvA domain 2-like"/>
    <property type="match status" value="1"/>
</dbReference>
<dbReference type="InterPro" id="IPR036420">
    <property type="entry name" value="BRCT_dom_sf"/>
</dbReference>
<dbReference type="SUPFAM" id="SSF52113">
    <property type="entry name" value="BRCT domain"/>
    <property type="match status" value="1"/>
</dbReference>
<evidence type="ECO:0000256" key="12">
    <source>
        <dbReference type="RuleBase" id="RU000618"/>
    </source>
</evidence>
<protein>
    <recommendedName>
        <fullName evidence="11 12">DNA ligase</fullName>
        <ecNumber evidence="11 12">6.5.1.2</ecNumber>
    </recommendedName>
    <alternativeName>
        <fullName evidence="11">Polydeoxyribonucleotide synthase [NAD(+)]</fullName>
    </alternativeName>
</protein>
<dbReference type="GO" id="GO:0046872">
    <property type="term" value="F:metal ion binding"/>
    <property type="evidence" value="ECO:0007669"/>
    <property type="project" value="UniProtKB-KW"/>
</dbReference>
<dbReference type="EMBL" id="CM001376">
    <property type="protein sequence ID" value="EHM13180.1"/>
    <property type="molecule type" value="Genomic_DNA"/>
</dbReference>
<dbReference type="HOGENOM" id="CLU_007764_2_1_0"/>
<evidence type="ECO:0000256" key="3">
    <source>
        <dbReference type="ARBA" id="ARBA00022705"/>
    </source>
</evidence>
<dbReference type="InterPro" id="IPR033136">
    <property type="entry name" value="DNA_ligase_CS"/>
</dbReference>
<dbReference type="FunFam" id="3.30.470.30:FF:000001">
    <property type="entry name" value="DNA ligase"/>
    <property type="match status" value="1"/>
</dbReference>
<keyword evidence="6 11" id="KW-0862">Zinc</keyword>
<evidence type="ECO:0000256" key="5">
    <source>
        <dbReference type="ARBA" id="ARBA00022763"/>
    </source>
</evidence>
<comment type="caution">
    <text evidence="11">Lacks conserved residue(s) required for the propagation of feature annotation.</text>
</comment>
<dbReference type="PANTHER" id="PTHR23389">
    <property type="entry name" value="CHROMOSOME TRANSMISSION FIDELITY FACTOR 18"/>
    <property type="match status" value="1"/>
</dbReference>
<feature type="binding site" evidence="11">
    <location>
        <position position="133"/>
    </location>
    <ligand>
        <name>NAD(+)</name>
        <dbReference type="ChEBI" id="CHEBI:57540"/>
    </ligand>
</feature>
<dbReference type="Pfam" id="PF12826">
    <property type="entry name" value="HHH_2"/>
    <property type="match status" value="1"/>
</dbReference>
<accession>H0UKH1</accession>
<dbReference type="SMART" id="SM00292">
    <property type="entry name" value="BRCT"/>
    <property type="match status" value="1"/>
</dbReference>
<dbReference type="GO" id="GO:0003911">
    <property type="term" value="F:DNA ligase (NAD+) activity"/>
    <property type="evidence" value="ECO:0007669"/>
    <property type="project" value="UniProtKB-UniRule"/>
</dbReference>
<dbReference type="NCBIfam" id="NF005932">
    <property type="entry name" value="PRK07956.1"/>
    <property type="match status" value="1"/>
</dbReference>
<dbReference type="InterPro" id="IPR041663">
    <property type="entry name" value="DisA/LigA_HHH"/>
</dbReference>
<dbReference type="Gene3D" id="1.10.287.610">
    <property type="entry name" value="Helix hairpin bin"/>
    <property type="match status" value="1"/>
</dbReference>
<comment type="function">
    <text evidence="1 11">DNA ligase that catalyzes the formation of phosphodiester linkages between 5'-phosphoryl and 3'-hydroxyl groups in double-stranded DNA using NAD as a coenzyme and as the energy source for the reaction. It is essential for DNA replication and repair of damaged DNA.</text>
</comment>
<proteinExistence type="inferred from homology"/>
<dbReference type="InterPro" id="IPR013840">
    <property type="entry name" value="DNAligase_N"/>
</dbReference>
<dbReference type="SMART" id="SM00532">
    <property type="entry name" value="LIGANc"/>
    <property type="match status" value="1"/>
</dbReference>
<dbReference type="InterPro" id="IPR001679">
    <property type="entry name" value="DNA_ligase"/>
</dbReference>
<name>H0UKH1_9BACT</name>
<keyword evidence="9 11" id="KW-0234">DNA repair</keyword>
<evidence type="ECO:0000256" key="1">
    <source>
        <dbReference type="ARBA" id="ARBA00004067"/>
    </source>
</evidence>
<keyword evidence="15" id="KW-1185">Reference proteome</keyword>
<feature type="active site" description="N6-AMP-lysine intermediate" evidence="11">
    <location>
        <position position="112"/>
    </location>
</feature>
<dbReference type="InterPro" id="IPR001357">
    <property type="entry name" value="BRCT_dom"/>
</dbReference>
<dbReference type="Gene3D" id="6.20.10.30">
    <property type="match status" value="1"/>
</dbReference>
<dbReference type="Gene3D" id="3.30.470.30">
    <property type="entry name" value="DNA ligase/mRNA capping enzyme"/>
    <property type="match status" value="1"/>
</dbReference>
<dbReference type="Pfam" id="PF22745">
    <property type="entry name" value="Nlig-Ia"/>
    <property type="match status" value="1"/>
</dbReference>
<dbReference type="Pfam" id="PF03119">
    <property type="entry name" value="DNA_ligase_ZBD"/>
    <property type="match status" value="1"/>
</dbReference>
<evidence type="ECO:0000259" key="13">
    <source>
        <dbReference type="PROSITE" id="PS50172"/>
    </source>
</evidence>
<dbReference type="GO" id="GO:0003677">
    <property type="term" value="F:DNA binding"/>
    <property type="evidence" value="ECO:0007669"/>
    <property type="project" value="InterPro"/>
</dbReference>
<dbReference type="RefSeq" id="WP_008522868.1">
    <property type="nucleotide sequence ID" value="NZ_CM001376.1"/>
</dbReference>
<reference evidence="14 15" key="1">
    <citation type="submission" date="2011-11" db="EMBL/GenBank/DDBJ databases">
        <title>The Noncontiguous Finished genome of Jonquetella anthropi DSM 22815.</title>
        <authorList>
            <consortium name="US DOE Joint Genome Institute (JGI-PGF)"/>
            <person name="Lucas S."/>
            <person name="Copeland A."/>
            <person name="Lapidus A."/>
            <person name="Glavina del Rio T."/>
            <person name="Dalin E."/>
            <person name="Tice H."/>
            <person name="Bruce D."/>
            <person name="Goodwin L."/>
            <person name="Pitluck S."/>
            <person name="Peters L."/>
            <person name="Mikhailova N."/>
            <person name="Held B."/>
            <person name="Kyrpides N."/>
            <person name="Mavromatis K."/>
            <person name="Ivanova N."/>
            <person name="Markowitz V."/>
            <person name="Cheng J.-F."/>
            <person name="Hugenholtz P."/>
            <person name="Woyke T."/>
            <person name="Wu D."/>
            <person name="Gronow S."/>
            <person name="Wellnitz S."/>
            <person name="Brambilla E."/>
            <person name="Klenk H.-P."/>
            <person name="Eisen J.A."/>
        </authorList>
    </citation>
    <scope>NUCLEOTIDE SEQUENCE [LARGE SCALE GENOMIC DNA]</scope>
    <source>
        <strain evidence="14 15">DSM 22815</strain>
    </source>
</reference>
<dbReference type="CDD" id="cd00114">
    <property type="entry name" value="LIGANc"/>
    <property type="match status" value="1"/>
</dbReference>
<evidence type="ECO:0000256" key="7">
    <source>
        <dbReference type="ARBA" id="ARBA00022842"/>
    </source>
</evidence>
<feature type="binding site" evidence="11">
    <location>
        <position position="309"/>
    </location>
    <ligand>
        <name>NAD(+)</name>
        <dbReference type="ChEBI" id="CHEBI:57540"/>
    </ligand>
</feature>
<feature type="domain" description="BRCT" evidence="13">
    <location>
        <begin position="587"/>
        <end position="670"/>
    </location>
</feature>
<dbReference type="EC" id="6.5.1.2" evidence="11 12"/>
<dbReference type="SUPFAM" id="SSF50249">
    <property type="entry name" value="Nucleic acid-binding proteins"/>
    <property type="match status" value="1"/>
</dbReference>
<dbReference type="SMART" id="SM00278">
    <property type="entry name" value="HhH1"/>
    <property type="match status" value="3"/>
</dbReference>
<keyword evidence="8 11" id="KW-0520">NAD</keyword>
<dbReference type="Gene3D" id="2.40.50.140">
    <property type="entry name" value="Nucleic acid-binding proteins"/>
    <property type="match status" value="1"/>
</dbReference>
<dbReference type="InterPro" id="IPR012340">
    <property type="entry name" value="NA-bd_OB-fold"/>
</dbReference>
<dbReference type="PIRSF" id="PIRSF001604">
    <property type="entry name" value="LigA"/>
    <property type="match status" value="1"/>
</dbReference>
<evidence type="ECO:0000256" key="10">
    <source>
        <dbReference type="ARBA" id="ARBA00034005"/>
    </source>
</evidence>
<dbReference type="FunFam" id="1.10.150.20:FF:000007">
    <property type="entry name" value="DNA ligase"/>
    <property type="match status" value="1"/>
</dbReference>
<feature type="binding site" evidence="11">
    <location>
        <position position="169"/>
    </location>
    <ligand>
        <name>NAD(+)</name>
        <dbReference type="ChEBI" id="CHEBI:57540"/>
    </ligand>
</feature>
<keyword evidence="11" id="KW-0464">Manganese</keyword>
<comment type="catalytic activity">
    <reaction evidence="10 11 12">
        <text>NAD(+) + (deoxyribonucleotide)n-3'-hydroxyl + 5'-phospho-(deoxyribonucleotide)m = (deoxyribonucleotide)n+m + AMP + beta-nicotinamide D-nucleotide.</text>
        <dbReference type="EC" id="6.5.1.2"/>
    </reaction>
</comment>
<gene>
    <name evidence="11" type="primary">ligA</name>
    <name evidence="14" type="ORF">JonanDRAFT_0802</name>
</gene>
<evidence type="ECO:0000256" key="2">
    <source>
        <dbReference type="ARBA" id="ARBA00022598"/>
    </source>
</evidence>
<dbReference type="HAMAP" id="MF_01588">
    <property type="entry name" value="DNA_ligase_A"/>
    <property type="match status" value="1"/>
</dbReference>
<dbReference type="PROSITE" id="PS50172">
    <property type="entry name" value="BRCT"/>
    <property type="match status" value="1"/>
</dbReference>
<evidence type="ECO:0000256" key="4">
    <source>
        <dbReference type="ARBA" id="ARBA00022723"/>
    </source>
</evidence>
<dbReference type="Pfam" id="PF03120">
    <property type="entry name" value="OB_DNA_ligase"/>
    <property type="match status" value="1"/>
</dbReference>
<sequence length="670" mass="72925">MSDRARYDELVETVNENSYLYYVKDAPVLSDFEWDQLMNELLSIEREHPDWIRPDSPSRRVGGTALDAFEKVTHQIPMLSLEDVFSPEELTGWLARAEKEIGSQSEWCCELKIDGLAISLIYQDGVFVRGATRGDGHVGEDVTANLRTVRSLPLKLRGSVPGLLEVRGEVYMDKTSFEALNRRREEAGEALFANPRNVAAGSLRQLDPTVTSQRNLQVFLYYVMNPHERGFETQSDCLNWMASVGLPVQPAWRVSRGTAEAAQFVEEWRDRRFDLSYGTDGVVFKANKLSDWDLLSATSRTPRWAVAFKYPPEEKTVHLDAIDVSVGRTGVITPVAIFQPVVLSGTNVSRASLHNGGEIARKDIRVGDWITVRKAGEIIPEVVKSDASRRDGTQTPFIMPERCPSCGHPVVQLQGEAALRCQNVSCPAQMLARLVHFASRGAMDVRGLGEALAQQLLSSRLVVTLADLYRLTADQLAGLERMGEKSASSLVQALEGAKKRPLDRLLVALGIPLVGPSAARALVGRFGSLEAIGQATEDELSKVEGIGPAIAGSVASWLADSANRALLQDFSSLGLEACTSREPTQPAQPGPWTGQVIVFTGEMASMPRSQASELARGLGAKVTGSVSSKTTLLVAGEAAGSKLDKANSLGIPVISEEEFLSRLQAAKSTL</sequence>
<dbReference type="InterPro" id="IPR004150">
    <property type="entry name" value="NAD_DNA_ligase_OB"/>
</dbReference>
<dbReference type="PROSITE" id="PS01055">
    <property type="entry name" value="DNA_LIGASE_N1"/>
    <property type="match status" value="1"/>
</dbReference>
<dbReference type="GO" id="GO:0006281">
    <property type="term" value="P:DNA repair"/>
    <property type="evidence" value="ECO:0007669"/>
    <property type="project" value="UniProtKB-KW"/>
</dbReference>
<dbReference type="STRING" id="885272.JonanDRAFT_0802"/>
<comment type="similarity">
    <text evidence="11">Belongs to the NAD-dependent DNA ligase family. LigA subfamily.</text>
</comment>
<evidence type="ECO:0000313" key="14">
    <source>
        <dbReference type="EMBL" id="EHM13180.1"/>
    </source>
</evidence>
<feature type="binding site" evidence="11">
    <location>
        <position position="403"/>
    </location>
    <ligand>
        <name>Zn(2+)</name>
        <dbReference type="ChEBI" id="CHEBI:29105"/>
    </ligand>
</feature>
<evidence type="ECO:0000313" key="15">
    <source>
        <dbReference type="Proteomes" id="UP000003806"/>
    </source>
</evidence>
<dbReference type="InterPro" id="IPR003583">
    <property type="entry name" value="Hlx-hairpin-Hlx_DNA-bd_motif"/>
</dbReference>
<dbReference type="Pfam" id="PF14520">
    <property type="entry name" value="HHH_5"/>
    <property type="match status" value="1"/>
</dbReference>
<dbReference type="Pfam" id="PF01653">
    <property type="entry name" value="DNA_ligase_aden"/>
    <property type="match status" value="1"/>
</dbReference>
<evidence type="ECO:0000256" key="6">
    <source>
        <dbReference type="ARBA" id="ARBA00022833"/>
    </source>
</evidence>
<feature type="binding site" evidence="11">
    <location>
        <position position="110"/>
    </location>
    <ligand>
        <name>NAD(+)</name>
        <dbReference type="ChEBI" id="CHEBI:57540"/>
    </ligand>
</feature>
<feature type="binding site" evidence="11">
    <location>
        <position position="285"/>
    </location>
    <ligand>
        <name>NAD(+)</name>
        <dbReference type="ChEBI" id="CHEBI:57540"/>
    </ligand>
</feature>
<comment type="cofactor">
    <cofactor evidence="11">
        <name>Mg(2+)</name>
        <dbReference type="ChEBI" id="CHEBI:18420"/>
    </cofactor>
    <cofactor evidence="11">
        <name>Mn(2+)</name>
        <dbReference type="ChEBI" id="CHEBI:29035"/>
    </cofactor>
</comment>
<dbReference type="InterPro" id="IPR004149">
    <property type="entry name" value="Znf_DNAligase_C4"/>
</dbReference>
<dbReference type="NCBIfam" id="TIGR00575">
    <property type="entry name" value="dnlj"/>
    <property type="match status" value="1"/>
</dbReference>
<evidence type="ECO:0000256" key="9">
    <source>
        <dbReference type="ARBA" id="ARBA00023204"/>
    </source>
</evidence>
<dbReference type="OrthoDB" id="9759736at2"/>